<organism evidence="2 3">
    <name type="scientific">Vitis vinifera</name>
    <name type="common">Grape</name>
    <dbReference type="NCBI Taxonomy" id="29760"/>
    <lineage>
        <taxon>Eukaryota</taxon>
        <taxon>Viridiplantae</taxon>
        <taxon>Streptophyta</taxon>
        <taxon>Embryophyta</taxon>
        <taxon>Tracheophyta</taxon>
        <taxon>Spermatophyta</taxon>
        <taxon>Magnoliopsida</taxon>
        <taxon>eudicotyledons</taxon>
        <taxon>Gunneridae</taxon>
        <taxon>Pentapetalae</taxon>
        <taxon>rosids</taxon>
        <taxon>Vitales</taxon>
        <taxon>Vitaceae</taxon>
        <taxon>Viteae</taxon>
        <taxon>Vitis</taxon>
    </lineage>
</organism>
<sequence>MSQASTAQSSAYLTALTQEIEKKLLRALASQSQRRNLLEQLFADIALEVDDRARDMILSGEEDVISPVEERSESKLCFYDVLADHYVRVPENGKSILDLIVQLWSQLFASHIFALLFHKWLFEVQLENSEVLFRYSSALVQGATNVFWYEY</sequence>
<name>A0A438G0R7_VITVI</name>
<evidence type="ECO:0000313" key="1">
    <source>
        <dbReference type="EMBL" id="RVW57033.1"/>
    </source>
</evidence>
<reference evidence="2 3" key="1">
    <citation type="journal article" date="2018" name="PLoS Genet.">
        <title>Population sequencing reveals clonal diversity and ancestral inbreeding in the grapevine cultivar Chardonnay.</title>
        <authorList>
            <person name="Roach M.J."/>
            <person name="Johnson D.L."/>
            <person name="Bohlmann J."/>
            <person name="van Vuuren H.J."/>
            <person name="Jones S.J."/>
            <person name="Pretorius I.S."/>
            <person name="Schmidt S.A."/>
            <person name="Borneman A.R."/>
        </authorList>
    </citation>
    <scope>NUCLEOTIDE SEQUENCE [LARGE SCALE GENOMIC DNA]</scope>
    <source>
        <strain evidence="3">cv. Chardonnay</strain>
        <strain evidence="2">I10V1</strain>
        <tissue evidence="2">Leaf</tissue>
    </source>
</reference>
<accession>A0A438G0R7</accession>
<evidence type="ECO:0000313" key="2">
    <source>
        <dbReference type="EMBL" id="RVW65802.1"/>
    </source>
</evidence>
<comment type="caution">
    <text evidence="2">The sequence shown here is derived from an EMBL/GenBank/DDBJ whole genome shotgun (WGS) entry which is preliminary data.</text>
</comment>
<dbReference type="Proteomes" id="UP000288805">
    <property type="component" value="Unassembled WGS sequence"/>
</dbReference>
<dbReference type="AlphaFoldDB" id="A0A438G0R7"/>
<protein>
    <submittedName>
        <fullName evidence="2">Uncharacterized protein</fullName>
    </submittedName>
</protein>
<proteinExistence type="predicted"/>
<dbReference type="OrthoDB" id="19610at2759"/>
<dbReference type="EMBL" id="QGNW01000684">
    <property type="protein sequence ID" value="RVW65802.1"/>
    <property type="molecule type" value="Genomic_DNA"/>
</dbReference>
<dbReference type="PANTHER" id="PTHR48146:SF2">
    <property type="entry name" value="K-STIMULATED PYROPHOSPHATE-ENERGIZED SODIUM PUMP PROTEIN"/>
    <property type="match status" value="1"/>
</dbReference>
<dbReference type="EMBL" id="QGNW01001068">
    <property type="protein sequence ID" value="RVW57033.1"/>
    <property type="molecule type" value="Genomic_DNA"/>
</dbReference>
<gene>
    <name evidence="2" type="ORF">CK203_007336</name>
    <name evidence="1" type="ORF">CK203_070492</name>
</gene>
<evidence type="ECO:0000313" key="3">
    <source>
        <dbReference type="Proteomes" id="UP000288805"/>
    </source>
</evidence>
<dbReference type="PANTHER" id="PTHR48146">
    <property type="entry name" value="K-STIMULATED PYROPHOSPHATE-ENERGIZED SODIUM PUMP PROTEIN"/>
    <property type="match status" value="1"/>
</dbReference>